<gene>
    <name evidence="2" type="ORF">HanXRQr2_Chr09g0395841</name>
</gene>
<comment type="caution">
    <text evidence="2">The sequence shown here is derived from an EMBL/GenBank/DDBJ whole genome shotgun (WGS) entry which is preliminary data.</text>
</comment>
<sequence length="121" mass="14319">MAYNFSSYFILLFFFIIWRGSYADSLMHNTIVAEMIYCLEPNKMGEVIKVIEESLKTSCVCVSLLYKCMIYILFFGFKFLFDFLSNCLLFLFYFNLSFLIFLDRSACIYIFLTVILCFIST</sequence>
<accession>A0A9K3I777</accession>
<feature type="transmembrane region" description="Helical" evidence="1">
    <location>
        <begin position="98"/>
        <end position="119"/>
    </location>
</feature>
<evidence type="ECO:0000313" key="2">
    <source>
        <dbReference type="EMBL" id="KAF5791531.1"/>
    </source>
</evidence>
<evidence type="ECO:0000313" key="3">
    <source>
        <dbReference type="Proteomes" id="UP000215914"/>
    </source>
</evidence>
<evidence type="ECO:0000256" key="1">
    <source>
        <dbReference type="SAM" id="Phobius"/>
    </source>
</evidence>
<reference evidence="2" key="1">
    <citation type="journal article" date="2017" name="Nature">
        <title>The sunflower genome provides insights into oil metabolism, flowering and Asterid evolution.</title>
        <authorList>
            <person name="Badouin H."/>
            <person name="Gouzy J."/>
            <person name="Grassa C.J."/>
            <person name="Murat F."/>
            <person name="Staton S.E."/>
            <person name="Cottret L."/>
            <person name="Lelandais-Briere C."/>
            <person name="Owens G.L."/>
            <person name="Carrere S."/>
            <person name="Mayjonade B."/>
            <person name="Legrand L."/>
            <person name="Gill N."/>
            <person name="Kane N.C."/>
            <person name="Bowers J.E."/>
            <person name="Hubner S."/>
            <person name="Bellec A."/>
            <person name="Berard A."/>
            <person name="Berges H."/>
            <person name="Blanchet N."/>
            <person name="Boniface M.C."/>
            <person name="Brunel D."/>
            <person name="Catrice O."/>
            <person name="Chaidir N."/>
            <person name="Claudel C."/>
            <person name="Donnadieu C."/>
            <person name="Faraut T."/>
            <person name="Fievet G."/>
            <person name="Helmstetter N."/>
            <person name="King M."/>
            <person name="Knapp S.J."/>
            <person name="Lai Z."/>
            <person name="Le Paslier M.C."/>
            <person name="Lippi Y."/>
            <person name="Lorenzon L."/>
            <person name="Mandel J.R."/>
            <person name="Marage G."/>
            <person name="Marchand G."/>
            <person name="Marquand E."/>
            <person name="Bret-Mestries E."/>
            <person name="Morien E."/>
            <person name="Nambeesan S."/>
            <person name="Nguyen T."/>
            <person name="Pegot-Espagnet P."/>
            <person name="Pouilly N."/>
            <person name="Raftis F."/>
            <person name="Sallet E."/>
            <person name="Schiex T."/>
            <person name="Thomas J."/>
            <person name="Vandecasteele C."/>
            <person name="Vares D."/>
            <person name="Vear F."/>
            <person name="Vautrin S."/>
            <person name="Crespi M."/>
            <person name="Mangin B."/>
            <person name="Burke J.M."/>
            <person name="Salse J."/>
            <person name="Munos S."/>
            <person name="Vincourt P."/>
            <person name="Rieseberg L.H."/>
            <person name="Langlade N.B."/>
        </authorList>
    </citation>
    <scope>NUCLEOTIDE SEQUENCE</scope>
    <source>
        <tissue evidence="2">Leaves</tissue>
    </source>
</reference>
<organism evidence="2 3">
    <name type="scientific">Helianthus annuus</name>
    <name type="common">Common sunflower</name>
    <dbReference type="NCBI Taxonomy" id="4232"/>
    <lineage>
        <taxon>Eukaryota</taxon>
        <taxon>Viridiplantae</taxon>
        <taxon>Streptophyta</taxon>
        <taxon>Embryophyta</taxon>
        <taxon>Tracheophyta</taxon>
        <taxon>Spermatophyta</taxon>
        <taxon>Magnoliopsida</taxon>
        <taxon>eudicotyledons</taxon>
        <taxon>Gunneridae</taxon>
        <taxon>Pentapetalae</taxon>
        <taxon>asterids</taxon>
        <taxon>campanulids</taxon>
        <taxon>Asterales</taxon>
        <taxon>Asteraceae</taxon>
        <taxon>Asteroideae</taxon>
        <taxon>Heliantheae alliance</taxon>
        <taxon>Heliantheae</taxon>
        <taxon>Helianthus</taxon>
    </lineage>
</organism>
<dbReference type="Gramene" id="mRNA:HanXRQr2_Chr09g0395841">
    <property type="protein sequence ID" value="CDS:HanXRQr2_Chr09g0395841.1"/>
    <property type="gene ID" value="HanXRQr2_Chr09g0395841"/>
</dbReference>
<feature type="transmembrane region" description="Helical" evidence="1">
    <location>
        <begin position="6"/>
        <end position="22"/>
    </location>
</feature>
<keyword evidence="1" id="KW-0812">Transmembrane</keyword>
<dbReference type="Proteomes" id="UP000215914">
    <property type="component" value="Unassembled WGS sequence"/>
</dbReference>
<dbReference type="AlphaFoldDB" id="A0A9K3I777"/>
<keyword evidence="1" id="KW-1133">Transmembrane helix</keyword>
<proteinExistence type="predicted"/>
<dbReference type="EMBL" id="MNCJ02000324">
    <property type="protein sequence ID" value="KAF5791531.1"/>
    <property type="molecule type" value="Genomic_DNA"/>
</dbReference>
<keyword evidence="3" id="KW-1185">Reference proteome</keyword>
<feature type="transmembrane region" description="Helical" evidence="1">
    <location>
        <begin position="70"/>
        <end position="92"/>
    </location>
</feature>
<reference evidence="2" key="2">
    <citation type="submission" date="2020-06" db="EMBL/GenBank/DDBJ databases">
        <title>Helianthus annuus Genome sequencing and assembly Release 2.</title>
        <authorList>
            <person name="Gouzy J."/>
            <person name="Langlade N."/>
            <person name="Munos S."/>
        </authorList>
    </citation>
    <scope>NUCLEOTIDE SEQUENCE</scope>
    <source>
        <tissue evidence="2">Leaves</tissue>
    </source>
</reference>
<name>A0A9K3I777_HELAN</name>
<protein>
    <submittedName>
        <fullName evidence="2">Uncharacterized protein</fullName>
    </submittedName>
</protein>
<keyword evidence="1" id="KW-0472">Membrane</keyword>